<gene>
    <name evidence="3" type="ORF">ACAOBT_LOCUS11654</name>
    <name evidence="4" type="ORF">ACAOBT_LOCUS13512</name>
    <name evidence="5" type="ORF">ACAOBT_LOCUS14352</name>
    <name evidence="6" type="ORF">ACAOBT_LOCUS19442</name>
</gene>
<comment type="caution">
    <text evidence="4">The sequence shown here is derived from an EMBL/GenBank/DDBJ whole genome shotgun (WGS) entry which is preliminary data.</text>
</comment>
<dbReference type="EMBL" id="CAKOFQ010007078">
    <property type="protein sequence ID" value="CAH1990082.1"/>
    <property type="molecule type" value="Genomic_DNA"/>
</dbReference>
<feature type="region of interest" description="Disordered" evidence="1">
    <location>
        <begin position="273"/>
        <end position="297"/>
    </location>
</feature>
<feature type="compositionally biased region" description="Low complexity" evidence="1">
    <location>
        <begin position="276"/>
        <end position="297"/>
    </location>
</feature>
<keyword evidence="7" id="KW-1185">Reference proteome</keyword>
<evidence type="ECO:0000259" key="2">
    <source>
        <dbReference type="PROSITE" id="PS51029"/>
    </source>
</evidence>
<evidence type="ECO:0000313" key="3">
    <source>
        <dbReference type="EMBL" id="CAH1975551.1"/>
    </source>
</evidence>
<dbReference type="Proteomes" id="UP001152888">
    <property type="component" value="Unassembled WGS sequence"/>
</dbReference>
<accession>A0A9P0KWW5</accession>
<dbReference type="InterPro" id="IPR006578">
    <property type="entry name" value="MADF-dom"/>
</dbReference>
<dbReference type="SMART" id="SM00595">
    <property type="entry name" value="MADF"/>
    <property type="match status" value="1"/>
</dbReference>
<feature type="region of interest" description="Disordered" evidence="1">
    <location>
        <begin position="117"/>
        <end position="175"/>
    </location>
</feature>
<dbReference type="AlphaFoldDB" id="A0A9P0KWW5"/>
<dbReference type="Pfam" id="PF10545">
    <property type="entry name" value="MADF_DNA_bdg"/>
    <property type="match status" value="1"/>
</dbReference>
<name>A0A9P0KWW5_ACAOB</name>
<dbReference type="PROSITE" id="PS51029">
    <property type="entry name" value="MADF"/>
    <property type="match status" value="1"/>
</dbReference>
<feature type="domain" description="MADF" evidence="2">
    <location>
        <begin position="11"/>
        <end position="108"/>
    </location>
</feature>
<evidence type="ECO:0000313" key="5">
    <source>
        <dbReference type="EMBL" id="CAH1981187.1"/>
    </source>
</evidence>
<evidence type="ECO:0000313" key="6">
    <source>
        <dbReference type="EMBL" id="CAH1990082.1"/>
    </source>
</evidence>
<dbReference type="EMBL" id="CAKOFQ010006837">
    <property type="protein sequence ID" value="CAH1975551.1"/>
    <property type="molecule type" value="Genomic_DNA"/>
</dbReference>
<dbReference type="EMBL" id="CAKOFQ010006882">
    <property type="protein sequence ID" value="CAH1979571.1"/>
    <property type="molecule type" value="Genomic_DNA"/>
</dbReference>
<evidence type="ECO:0000313" key="4">
    <source>
        <dbReference type="EMBL" id="CAH1979571.1"/>
    </source>
</evidence>
<proteinExistence type="predicted"/>
<feature type="compositionally biased region" description="Low complexity" evidence="1">
    <location>
        <begin position="122"/>
        <end position="153"/>
    </location>
</feature>
<dbReference type="PANTHER" id="PTHR21505:SF8">
    <property type="entry name" value="DPT-YFP REPRESSOR BY OVEREXPRESSION, ISOFORM D-RELATED"/>
    <property type="match status" value="1"/>
</dbReference>
<protein>
    <recommendedName>
        <fullName evidence="2">MADF domain-containing protein</fullName>
    </recommendedName>
</protein>
<dbReference type="OrthoDB" id="8190343at2759"/>
<sequence>MARWGDDKTLQFVILYRNHECLWNPKSSQYKNNILRNNAYEDMIMKMNDPTLSLKSLKTKIKNLRSVYHNELKKIEHSKRSGSGTAEVYNPSTSWFHEMHSFLGDTGDYRTSIELNVEDSSQDSQSSDPVSNSNPMTPQSVSLNVSSPSPSLTTEDRPQSRSSSNPSKRRKKGVLEEGSITCALDRLENLTSVINRPTEYDEFHYFAQNVAAQLRALPLYAALDLQTEIQTLLIAARRQHLYPNMSPFTQKMIYTPPTTNILPTMTYTHSTTNQQTKTHTLPNTHTPTITYTPPTINTQTMTDTPPITNIQTMTNTPPTTNTQIMTDTPSTTNTQAMTYTDLLTKAWEQC</sequence>
<reference evidence="4" key="1">
    <citation type="submission" date="2022-03" db="EMBL/GenBank/DDBJ databases">
        <authorList>
            <person name="Sayadi A."/>
        </authorList>
    </citation>
    <scope>NUCLEOTIDE SEQUENCE</scope>
</reference>
<evidence type="ECO:0000256" key="1">
    <source>
        <dbReference type="SAM" id="MobiDB-lite"/>
    </source>
</evidence>
<dbReference type="PANTHER" id="PTHR21505">
    <property type="entry name" value="MADF DOMAIN-CONTAINING PROTEIN-RELATED"/>
    <property type="match status" value="1"/>
</dbReference>
<dbReference type="EMBL" id="CAKOFQ010006905">
    <property type="protein sequence ID" value="CAH1981187.1"/>
    <property type="molecule type" value="Genomic_DNA"/>
</dbReference>
<organism evidence="4 7">
    <name type="scientific">Acanthoscelides obtectus</name>
    <name type="common">Bean weevil</name>
    <name type="synonym">Bruchus obtectus</name>
    <dbReference type="NCBI Taxonomy" id="200917"/>
    <lineage>
        <taxon>Eukaryota</taxon>
        <taxon>Metazoa</taxon>
        <taxon>Ecdysozoa</taxon>
        <taxon>Arthropoda</taxon>
        <taxon>Hexapoda</taxon>
        <taxon>Insecta</taxon>
        <taxon>Pterygota</taxon>
        <taxon>Neoptera</taxon>
        <taxon>Endopterygota</taxon>
        <taxon>Coleoptera</taxon>
        <taxon>Polyphaga</taxon>
        <taxon>Cucujiformia</taxon>
        <taxon>Chrysomeloidea</taxon>
        <taxon>Chrysomelidae</taxon>
        <taxon>Bruchinae</taxon>
        <taxon>Bruchini</taxon>
        <taxon>Acanthoscelides</taxon>
    </lineage>
</organism>
<evidence type="ECO:0000313" key="7">
    <source>
        <dbReference type="Proteomes" id="UP001152888"/>
    </source>
</evidence>